<accession>A0A7G3ZII5</accession>
<feature type="compositionally biased region" description="Basic and acidic residues" evidence="6">
    <location>
        <begin position="137"/>
        <end position="151"/>
    </location>
</feature>
<keyword evidence="4" id="KW-0342">GTP-binding</keyword>
<dbReference type="GO" id="GO:0005770">
    <property type="term" value="C:late endosome"/>
    <property type="evidence" value="ECO:0007669"/>
    <property type="project" value="TreeGrafter"/>
</dbReference>
<evidence type="ECO:0000256" key="1">
    <source>
        <dbReference type="ARBA" id="ARBA00006270"/>
    </source>
</evidence>
<dbReference type="RefSeq" id="XP_037139995.1">
    <property type="nucleotide sequence ID" value="XM_037284099.1"/>
</dbReference>
<evidence type="ECO:0008006" key="9">
    <source>
        <dbReference type="Google" id="ProtNLM"/>
    </source>
</evidence>
<evidence type="ECO:0000256" key="2">
    <source>
        <dbReference type="ARBA" id="ARBA00022481"/>
    </source>
</evidence>
<protein>
    <recommendedName>
        <fullName evidence="9">GTP-binding protein YPT11</fullName>
    </recommendedName>
</protein>
<feature type="region of interest" description="Disordered" evidence="6">
    <location>
        <begin position="132"/>
        <end position="151"/>
    </location>
</feature>
<dbReference type="InterPro" id="IPR027417">
    <property type="entry name" value="P-loop_NTPase"/>
</dbReference>
<dbReference type="GeneID" id="59326517"/>
<keyword evidence="5" id="KW-0449">Lipoprotein</keyword>
<dbReference type="GO" id="GO:0005525">
    <property type="term" value="F:GTP binding"/>
    <property type="evidence" value="ECO:0007669"/>
    <property type="project" value="UniProtKB-KW"/>
</dbReference>
<reference evidence="7 8" key="1">
    <citation type="submission" date="2020-06" db="EMBL/GenBank/DDBJ databases">
        <title>The yeast mating-type switching endonuclease HO is a domesticated member of an unorthodox homing genetic element family.</title>
        <authorList>
            <person name="Coughlan A.Y."/>
            <person name="Lombardi L."/>
            <person name="Braun-Galleani S."/>
            <person name="Martos A.R."/>
            <person name="Galeote V."/>
            <person name="Bigey F."/>
            <person name="Dequin S."/>
            <person name="Byrne K.P."/>
            <person name="Wolfe K.H."/>
        </authorList>
    </citation>
    <scope>NUCLEOTIDE SEQUENCE [LARGE SCALE GENOMIC DNA]</scope>
    <source>
        <strain evidence="7 8">CBS764</strain>
    </source>
</reference>
<dbReference type="Pfam" id="PF00071">
    <property type="entry name" value="Ras"/>
    <property type="match status" value="1"/>
</dbReference>
<dbReference type="OrthoDB" id="9989112at2759"/>
<gene>
    <name evidence="7" type="ORF">HG536_0E02320</name>
</gene>
<dbReference type="PANTHER" id="PTHR47981">
    <property type="entry name" value="RAB FAMILY"/>
    <property type="match status" value="1"/>
</dbReference>
<feature type="compositionally biased region" description="Polar residues" evidence="6">
    <location>
        <begin position="363"/>
        <end position="377"/>
    </location>
</feature>
<dbReference type="PANTHER" id="PTHR47981:SF20">
    <property type="entry name" value="RAS-RELATED PROTEIN RAB-7A"/>
    <property type="match status" value="1"/>
</dbReference>
<evidence type="ECO:0000256" key="4">
    <source>
        <dbReference type="ARBA" id="ARBA00023134"/>
    </source>
</evidence>
<keyword evidence="3" id="KW-0547">Nucleotide-binding</keyword>
<evidence type="ECO:0000256" key="6">
    <source>
        <dbReference type="SAM" id="MobiDB-lite"/>
    </source>
</evidence>
<dbReference type="SUPFAM" id="SSF52540">
    <property type="entry name" value="P-loop containing nucleoside triphosphate hydrolases"/>
    <property type="match status" value="1"/>
</dbReference>
<evidence type="ECO:0000313" key="7">
    <source>
        <dbReference type="EMBL" id="QLL33321.1"/>
    </source>
</evidence>
<dbReference type="KEGG" id="tgb:HG536_0E02320"/>
<keyword evidence="5" id="KW-0636">Prenylation</keyword>
<dbReference type="SMART" id="SM00174">
    <property type="entry name" value="RHO"/>
    <property type="match status" value="1"/>
</dbReference>
<evidence type="ECO:0000256" key="5">
    <source>
        <dbReference type="ARBA" id="ARBA00023289"/>
    </source>
</evidence>
<name>A0A7G3ZII5_9SACH</name>
<dbReference type="Gene3D" id="3.40.50.300">
    <property type="entry name" value="P-loop containing nucleotide triphosphate hydrolases"/>
    <property type="match status" value="1"/>
</dbReference>
<dbReference type="EMBL" id="CP059250">
    <property type="protein sequence ID" value="QLL33321.1"/>
    <property type="molecule type" value="Genomic_DNA"/>
</dbReference>
<dbReference type="CDD" id="cd00154">
    <property type="entry name" value="Rab"/>
    <property type="match status" value="1"/>
</dbReference>
<dbReference type="SMART" id="SM00173">
    <property type="entry name" value="RAS"/>
    <property type="match status" value="1"/>
</dbReference>
<keyword evidence="2" id="KW-0488">Methylation</keyword>
<evidence type="ECO:0000256" key="3">
    <source>
        <dbReference type="ARBA" id="ARBA00022741"/>
    </source>
</evidence>
<sequence>MTQLYTKLPRIGENLTTAVSSMSGRKRYSVHVPVSPLSPVLPIHASAVDGSQAFGSASSNASTPRAVYHESSSFYRIPSKYDQISMDSMSHKASNLKLLLIGDAGVGKTAMILGYCNELPTKSQLKIMSAASTPVKNKPEQDKGGPRNQKKIDMRKRYSLNDYEELFHKRQKFGGLMIGTNQSSDEFIPEVQTDDDSDEFVLDTRSTIGVDIKTSIINIDNRFFKCILWDTAGQERYRNAMIPLLYKGANGIILAYDICNLKTFQSCCDHWLREALDNFDTRDLAKVRFYLIGSKIDLYKDRQVTHEQVLRAIETIKSRFNVSISGNFEITCKWPHVVERTINLIIKDLVENGCYENVDSLQERTPSLDTSPTSSELASECEDGENRLHCRNKGSRSQPSRKDSSIDLSKPLNDIKASSCCV</sequence>
<evidence type="ECO:0000313" key="8">
    <source>
        <dbReference type="Proteomes" id="UP000515788"/>
    </source>
</evidence>
<keyword evidence="8" id="KW-1185">Reference proteome</keyword>
<comment type="similarity">
    <text evidence="1">Belongs to the small GTPase superfamily. Rab family.</text>
</comment>
<proteinExistence type="inferred from homology"/>
<dbReference type="SMART" id="SM00175">
    <property type="entry name" value="RAB"/>
    <property type="match status" value="1"/>
</dbReference>
<organism evidence="7 8">
    <name type="scientific">Torulaspora globosa</name>
    <dbReference type="NCBI Taxonomy" id="48254"/>
    <lineage>
        <taxon>Eukaryota</taxon>
        <taxon>Fungi</taxon>
        <taxon>Dikarya</taxon>
        <taxon>Ascomycota</taxon>
        <taxon>Saccharomycotina</taxon>
        <taxon>Saccharomycetes</taxon>
        <taxon>Saccharomycetales</taxon>
        <taxon>Saccharomycetaceae</taxon>
        <taxon>Torulaspora</taxon>
    </lineage>
</organism>
<dbReference type="AlphaFoldDB" id="A0A7G3ZII5"/>
<feature type="region of interest" description="Disordered" evidence="6">
    <location>
        <begin position="363"/>
        <end position="410"/>
    </location>
</feature>
<dbReference type="Proteomes" id="UP000515788">
    <property type="component" value="Chromosome 5"/>
</dbReference>
<dbReference type="GO" id="GO:0003924">
    <property type="term" value="F:GTPase activity"/>
    <property type="evidence" value="ECO:0007669"/>
    <property type="project" value="InterPro"/>
</dbReference>
<dbReference type="InterPro" id="IPR001806">
    <property type="entry name" value="Small_GTPase"/>
</dbReference>
<dbReference type="PROSITE" id="PS51419">
    <property type="entry name" value="RAB"/>
    <property type="match status" value="1"/>
</dbReference>